<organism evidence="2 3">
    <name type="scientific">Mycena pura</name>
    <dbReference type="NCBI Taxonomy" id="153505"/>
    <lineage>
        <taxon>Eukaryota</taxon>
        <taxon>Fungi</taxon>
        <taxon>Dikarya</taxon>
        <taxon>Basidiomycota</taxon>
        <taxon>Agaricomycotina</taxon>
        <taxon>Agaricomycetes</taxon>
        <taxon>Agaricomycetidae</taxon>
        <taxon>Agaricales</taxon>
        <taxon>Marasmiineae</taxon>
        <taxon>Mycenaceae</taxon>
        <taxon>Mycena</taxon>
    </lineage>
</organism>
<dbReference type="SUPFAM" id="SSF52047">
    <property type="entry name" value="RNI-like"/>
    <property type="match status" value="1"/>
</dbReference>
<dbReference type="EMBL" id="JARJCW010000175">
    <property type="protein sequence ID" value="KAJ7189500.1"/>
    <property type="molecule type" value="Genomic_DNA"/>
</dbReference>
<evidence type="ECO:0008006" key="4">
    <source>
        <dbReference type="Google" id="ProtNLM"/>
    </source>
</evidence>
<gene>
    <name evidence="2" type="ORF">GGX14DRAFT_484948</name>
</gene>
<sequence>MSIQNDGGHPSDRPAVSISFSLKLPAQERRQGVKSQIALHKKSIEVLEKEHEELEKEREELEKDLSLVVYPVLTLPVEISSRIFLHCLPSHGRVTPSPTTAPLLLVQICRHWREVALSTSRLWSSLYLYVGTILGRRTVPVDLQEQNLLRTWFARAKGSPLSLGLDIQCYEMASPALLDLVSSYASQIQHLDLHMQPEQFQKLRPFLTPFPLLQHLATIHSEDVQNLLIASPLIREIRLLCDYKLDLLVDQSLPFLTHLEVNTITAEMFLAVLRNFPALSHLKCSYDPHSFSIPDASTPITFPHLSSFHTNGSSLLRLVAFPNLCFLEIGYSAQRDVVQNFISRSSCTIRYLVIPFEPHNCWLGIFTSISVLEVTECPEIALWSLFGYLSSPTLLPRLTDISIYSRSISSNIKSDCYDALFKMLHHRRRRHPLRAAILRRFRIRISSINYGDNYSQIWRPGHLTTLALEQLLEDGLDFGVCVLWKGVEIPLWPATYVLEPEPNFP</sequence>
<evidence type="ECO:0000313" key="3">
    <source>
        <dbReference type="Proteomes" id="UP001219525"/>
    </source>
</evidence>
<keyword evidence="1" id="KW-0175">Coiled coil</keyword>
<dbReference type="AlphaFoldDB" id="A0AAD6UPJ2"/>
<feature type="coiled-coil region" evidence="1">
    <location>
        <begin position="37"/>
        <end position="67"/>
    </location>
</feature>
<keyword evidence="3" id="KW-1185">Reference proteome</keyword>
<comment type="caution">
    <text evidence="2">The sequence shown here is derived from an EMBL/GenBank/DDBJ whole genome shotgun (WGS) entry which is preliminary data.</text>
</comment>
<evidence type="ECO:0000256" key="1">
    <source>
        <dbReference type="SAM" id="Coils"/>
    </source>
</evidence>
<protein>
    <recommendedName>
        <fullName evidence="4">F-box domain-containing protein</fullName>
    </recommendedName>
</protein>
<evidence type="ECO:0000313" key="2">
    <source>
        <dbReference type="EMBL" id="KAJ7189500.1"/>
    </source>
</evidence>
<name>A0AAD6UPJ2_9AGAR</name>
<dbReference type="Proteomes" id="UP001219525">
    <property type="component" value="Unassembled WGS sequence"/>
</dbReference>
<accession>A0AAD6UPJ2</accession>
<reference evidence="2" key="1">
    <citation type="submission" date="2023-03" db="EMBL/GenBank/DDBJ databases">
        <title>Massive genome expansion in bonnet fungi (Mycena s.s.) driven by repeated elements and novel gene families across ecological guilds.</title>
        <authorList>
            <consortium name="Lawrence Berkeley National Laboratory"/>
            <person name="Harder C.B."/>
            <person name="Miyauchi S."/>
            <person name="Viragh M."/>
            <person name="Kuo A."/>
            <person name="Thoen E."/>
            <person name="Andreopoulos B."/>
            <person name="Lu D."/>
            <person name="Skrede I."/>
            <person name="Drula E."/>
            <person name="Henrissat B."/>
            <person name="Morin E."/>
            <person name="Kohler A."/>
            <person name="Barry K."/>
            <person name="LaButti K."/>
            <person name="Morin E."/>
            <person name="Salamov A."/>
            <person name="Lipzen A."/>
            <person name="Mereny Z."/>
            <person name="Hegedus B."/>
            <person name="Baldrian P."/>
            <person name="Stursova M."/>
            <person name="Weitz H."/>
            <person name="Taylor A."/>
            <person name="Grigoriev I.V."/>
            <person name="Nagy L.G."/>
            <person name="Martin F."/>
            <person name="Kauserud H."/>
        </authorList>
    </citation>
    <scope>NUCLEOTIDE SEQUENCE</scope>
    <source>
        <strain evidence="2">9144</strain>
    </source>
</reference>
<proteinExistence type="predicted"/>